<evidence type="ECO:0000259" key="2">
    <source>
        <dbReference type="Pfam" id="PF07995"/>
    </source>
</evidence>
<keyword evidence="4" id="KW-1185">Reference proteome</keyword>
<evidence type="ECO:0000313" key="3">
    <source>
        <dbReference type="EMBL" id="MEV8466873.1"/>
    </source>
</evidence>
<evidence type="ECO:0000313" key="4">
    <source>
        <dbReference type="Proteomes" id="UP001553161"/>
    </source>
</evidence>
<feature type="chain" id="PRO_5047104860" evidence="1">
    <location>
        <begin position="21"/>
        <end position="419"/>
    </location>
</feature>
<dbReference type="EMBL" id="JBFBVU010000008">
    <property type="protein sequence ID" value="MEV8466873.1"/>
    <property type="molecule type" value="Genomic_DNA"/>
</dbReference>
<name>A0ABV3L903_9RHOB</name>
<dbReference type="SUPFAM" id="SSF50952">
    <property type="entry name" value="Soluble quinoprotein glucose dehydrogenase"/>
    <property type="match status" value="1"/>
</dbReference>
<reference evidence="3 4" key="1">
    <citation type="submission" date="2024-07" db="EMBL/GenBank/DDBJ databases">
        <authorList>
            <person name="Kang M."/>
        </authorList>
    </citation>
    <scope>NUCLEOTIDE SEQUENCE [LARGE SCALE GENOMIC DNA]</scope>
    <source>
        <strain evidence="3 4">DFM31</strain>
    </source>
</reference>
<feature type="signal peptide" evidence="1">
    <location>
        <begin position="1"/>
        <end position="20"/>
    </location>
</feature>
<organism evidence="3 4">
    <name type="scientific">Meridianimarinicoccus marinus</name>
    <dbReference type="NCBI Taxonomy" id="3231483"/>
    <lineage>
        <taxon>Bacteria</taxon>
        <taxon>Pseudomonadati</taxon>
        <taxon>Pseudomonadota</taxon>
        <taxon>Alphaproteobacteria</taxon>
        <taxon>Rhodobacterales</taxon>
        <taxon>Paracoccaceae</taxon>
        <taxon>Meridianimarinicoccus</taxon>
    </lineage>
</organism>
<accession>A0ABV3L903</accession>
<proteinExistence type="predicted"/>
<dbReference type="PANTHER" id="PTHR33546">
    <property type="entry name" value="LARGE, MULTIFUNCTIONAL SECRETED PROTEIN-RELATED"/>
    <property type="match status" value="1"/>
</dbReference>
<gene>
    <name evidence="3" type="ORF">AB0T83_08795</name>
</gene>
<dbReference type="Gene3D" id="2.120.10.30">
    <property type="entry name" value="TolB, C-terminal domain"/>
    <property type="match status" value="1"/>
</dbReference>
<dbReference type="InterPro" id="IPR011042">
    <property type="entry name" value="6-blade_b-propeller_TolB-like"/>
</dbReference>
<dbReference type="PANTHER" id="PTHR33546:SF1">
    <property type="entry name" value="LARGE, MULTIFUNCTIONAL SECRETED PROTEIN"/>
    <property type="match status" value="1"/>
</dbReference>
<dbReference type="RefSeq" id="WP_366192659.1">
    <property type="nucleotide sequence ID" value="NZ_JBFBVU010000008.1"/>
</dbReference>
<dbReference type="InterPro" id="IPR012938">
    <property type="entry name" value="Glc/Sorbosone_DH"/>
</dbReference>
<evidence type="ECO:0000256" key="1">
    <source>
        <dbReference type="SAM" id="SignalP"/>
    </source>
</evidence>
<sequence>MKTLLTTLATTTLLAGGAYAQGAEVPDNLEKLSGFKTTGTTEFTFIDQTGPFADGIKKTLENIVLPDGFKIELYAVVPDARHIAVGSQGIVTFVGTRKDKVWSVTDRNKDRVADEVKDFAPSLTFSIPNGPCMSKDGFLYIAEQNRVLLFPAAEYFYESPDVAAFNLVAKGDLIPVEEESYNHTARVCKIGPDNKIYISLGQPFNVAPAEKLETYAKHGIGGMIRMNLDGSEREVYTYGIRNSVGHDFHPETGELWFTDNQVDGMGDDIPPGEINRQTEAGQNFGAPWYGGGTVRTNEYADVEPPEGIVHPAVETVAHAADLGMMFYTGKMFPEKYKNAIFSAQHGSWNRTTPVGARVMVTFIDDEGNATIQPFAEGWIDENEEYLGRPVDVAMLRDGSLLVSDDLAGALYRISYEGSE</sequence>
<dbReference type="Pfam" id="PF07995">
    <property type="entry name" value="GSDH"/>
    <property type="match status" value="1"/>
</dbReference>
<keyword evidence="1" id="KW-0732">Signal</keyword>
<protein>
    <submittedName>
        <fullName evidence="3">PQQ-dependent sugar dehydrogenase</fullName>
    </submittedName>
</protein>
<dbReference type="Proteomes" id="UP001553161">
    <property type="component" value="Unassembled WGS sequence"/>
</dbReference>
<comment type="caution">
    <text evidence="3">The sequence shown here is derived from an EMBL/GenBank/DDBJ whole genome shotgun (WGS) entry which is preliminary data.</text>
</comment>
<feature type="domain" description="Glucose/Sorbosone dehydrogenase" evidence="2">
    <location>
        <begin position="179"/>
        <end position="342"/>
    </location>
</feature>
<dbReference type="InterPro" id="IPR011041">
    <property type="entry name" value="Quinoprot_gluc/sorb_DH_b-prop"/>
</dbReference>